<reference evidence="2 3" key="1">
    <citation type="submission" date="2024-02" db="EMBL/GenBank/DDBJ databases">
        <title>Discinaceae phylogenomics.</title>
        <authorList>
            <person name="Dirks A.C."/>
            <person name="James T.Y."/>
        </authorList>
    </citation>
    <scope>NUCLEOTIDE SEQUENCE [LARGE SCALE GENOMIC DNA]</scope>
    <source>
        <strain evidence="2 3">ACD0624</strain>
    </source>
</reference>
<sequence>MDAFNIRSLSGLKLRTLKLAVVVIVLICTILLLRPFTETAQTAILCLKQSHPDLEPEAVPKAVPVLKNNTTVLANPQLVQMTVDWRKFAYVQYATVPDYLCNSVLIFASLNETDSKADRVLLYPQTWSADVSRSNSVETRLLAIARDEYRVILKPIKVQRKNSADSTWAEGYTKLLAWNQTEYERVLHLDSDANLMQSMDELFLLPPSPMAAARAYWLDAKDRVRSSQLMLIQPSEFEFNRVMKAIDTAGKNEYDMEVINTLYGDSCIVLPHRPYNLLSGEFKSKPSNHAKYLGSSEEVWDGEKIMNEAKYLHFSDWPVPKPWIRVQDSILAENQPKCWEKEGSSDKDCSDQKIWRNLYSDFARRRKDICGLGYQ</sequence>
<keyword evidence="3" id="KW-1185">Reference proteome</keyword>
<keyword evidence="1" id="KW-0812">Transmembrane</keyword>
<dbReference type="EMBL" id="JBBBZM010000033">
    <property type="protein sequence ID" value="KAL0637574.1"/>
    <property type="molecule type" value="Genomic_DNA"/>
</dbReference>
<accession>A0ABR3GNT9</accession>
<gene>
    <name evidence="2" type="ORF">Q9L58_003463</name>
</gene>
<protein>
    <submittedName>
        <fullName evidence="2">Uncharacterized protein</fullName>
    </submittedName>
</protein>
<dbReference type="Proteomes" id="UP001447188">
    <property type="component" value="Unassembled WGS sequence"/>
</dbReference>
<dbReference type="PANTHER" id="PTHR11183">
    <property type="entry name" value="GLYCOGENIN SUBFAMILY MEMBER"/>
    <property type="match status" value="1"/>
</dbReference>
<dbReference type="SUPFAM" id="SSF53448">
    <property type="entry name" value="Nucleotide-diphospho-sugar transferases"/>
    <property type="match status" value="1"/>
</dbReference>
<proteinExistence type="predicted"/>
<dbReference type="InterPro" id="IPR050587">
    <property type="entry name" value="GNT1/Glycosyltrans_8"/>
</dbReference>
<feature type="transmembrane region" description="Helical" evidence="1">
    <location>
        <begin position="16"/>
        <end position="36"/>
    </location>
</feature>
<evidence type="ECO:0000256" key="1">
    <source>
        <dbReference type="SAM" id="Phobius"/>
    </source>
</evidence>
<comment type="caution">
    <text evidence="2">The sequence shown here is derived from an EMBL/GenBank/DDBJ whole genome shotgun (WGS) entry which is preliminary data.</text>
</comment>
<keyword evidence="1" id="KW-1133">Transmembrane helix</keyword>
<name>A0ABR3GNT9_9PEZI</name>
<evidence type="ECO:0000313" key="3">
    <source>
        <dbReference type="Proteomes" id="UP001447188"/>
    </source>
</evidence>
<keyword evidence="1" id="KW-0472">Membrane</keyword>
<dbReference type="Gene3D" id="3.90.550.10">
    <property type="entry name" value="Spore Coat Polysaccharide Biosynthesis Protein SpsA, Chain A"/>
    <property type="match status" value="1"/>
</dbReference>
<organism evidence="2 3">
    <name type="scientific">Discina gigas</name>
    <dbReference type="NCBI Taxonomy" id="1032678"/>
    <lineage>
        <taxon>Eukaryota</taxon>
        <taxon>Fungi</taxon>
        <taxon>Dikarya</taxon>
        <taxon>Ascomycota</taxon>
        <taxon>Pezizomycotina</taxon>
        <taxon>Pezizomycetes</taxon>
        <taxon>Pezizales</taxon>
        <taxon>Discinaceae</taxon>
        <taxon>Discina</taxon>
    </lineage>
</organism>
<evidence type="ECO:0000313" key="2">
    <source>
        <dbReference type="EMBL" id="KAL0637574.1"/>
    </source>
</evidence>
<dbReference type="InterPro" id="IPR029044">
    <property type="entry name" value="Nucleotide-diphossugar_trans"/>
</dbReference>